<feature type="chain" id="PRO_5042112203" description="ML-like domain-containing protein" evidence="9">
    <location>
        <begin position="30"/>
        <end position="1219"/>
    </location>
</feature>
<evidence type="ECO:0000259" key="10">
    <source>
        <dbReference type="SMART" id="SM01320"/>
    </source>
</evidence>
<feature type="transmembrane region" description="Helical" evidence="8">
    <location>
        <begin position="478"/>
        <end position="496"/>
    </location>
</feature>
<dbReference type="AlphaFoldDB" id="A0AAE0WRF6"/>
<dbReference type="Proteomes" id="UP001274830">
    <property type="component" value="Unassembled WGS sequence"/>
</dbReference>
<feature type="region of interest" description="Disordered" evidence="7">
    <location>
        <begin position="1103"/>
        <end position="1166"/>
    </location>
</feature>
<feature type="transmembrane region" description="Helical" evidence="8">
    <location>
        <begin position="214"/>
        <end position="236"/>
    </location>
</feature>
<evidence type="ECO:0000256" key="8">
    <source>
        <dbReference type="SAM" id="Phobius"/>
    </source>
</evidence>
<evidence type="ECO:0000256" key="1">
    <source>
        <dbReference type="ARBA" id="ARBA00004141"/>
    </source>
</evidence>
<feature type="transmembrane region" description="Helical" evidence="8">
    <location>
        <begin position="345"/>
        <end position="374"/>
    </location>
</feature>
<dbReference type="InterPro" id="IPR032800">
    <property type="entry name" value="TRP_N"/>
</dbReference>
<feature type="domain" description="ML-like" evidence="10">
    <location>
        <begin position="27"/>
        <end position="210"/>
    </location>
</feature>
<feature type="transmembrane region" description="Helical" evidence="8">
    <location>
        <begin position="508"/>
        <end position="525"/>
    </location>
</feature>
<organism evidence="11 12">
    <name type="scientific">Recurvomyces mirabilis</name>
    <dbReference type="NCBI Taxonomy" id="574656"/>
    <lineage>
        <taxon>Eukaryota</taxon>
        <taxon>Fungi</taxon>
        <taxon>Dikarya</taxon>
        <taxon>Ascomycota</taxon>
        <taxon>Pezizomycotina</taxon>
        <taxon>Dothideomycetes</taxon>
        <taxon>Dothideomycetidae</taxon>
        <taxon>Mycosphaerellales</taxon>
        <taxon>Teratosphaeriaceae</taxon>
        <taxon>Recurvomyces</taxon>
    </lineage>
</organism>
<evidence type="ECO:0000313" key="12">
    <source>
        <dbReference type="Proteomes" id="UP001274830"/>
    </source>
</evidence>
<comment type="similarity">
    <text evidence="2">Belongs to the transient receptor potential (TRP) ion channel family.</text>
</comment>
<dbReference type="Pfam" id="PF14558">
    <property type="entry name" value="TRP_N"/>
    <property type="match status" value="1"/>
</dbReference>
<proteinExistence type="inferred from homology"/>
<dbReference type="GO" id="GO:0016020">
    <property type="term" value="C:membrane"/>
    <property type="evidence" value="ECO:0007669"/>
    <property type="project" value="UniProtKB-SubCell"/>
</dbReference>
<dbReference type="InterPro" id="IPR010308">
    <property type="entry name" value="TRP_C"/>
</dbReference>
<keyword evidence="4 9" id="KW-0732">Signal</keyword>
<evidence type="ECO:0000256" key="5">
    <source>
        <dbReference type="ARBA" id="ARBA00022989"/>
    </source>
</evidence>
<dbReference type="PANTHER" id="PTHR31145:SF6">
    <property type="entry name" value="INTEGRAL MEMBRANE PROTEIN (AFU_ORTHOLOGUE AFUA_7G01610)"/>
    <property type="match status" value="1"/>
</dbReference>
<comment type="caution">
    <text evidence="11">The sequence shown here is derived from an EMBL/GenBank/DDBJ whole genome shotgun (WGS) entry which is preliminary data.</text>
</comment>
<feature type="compositionally biased region" description="Polar residues" evidence="7">
    <location>
        <begin position="992"/>
        <end position="1004"/>
    </location>
</feature>
<feature type="signal peptide" evidence="9">
    <location>
        <begin position="1"/>
        <end position="29"/>
    </location>
</feature>
<gene>
    <name evidence="11" type="ORF">LTR78_003435</name>
</gene>
<feature type="compositionally biased region" description="Polar residues" evidence="7">
    <location>
        <begin position="673"/>
        <end position="689"/>
    </location>
</feature>
<evidence type="ECO:0000313" key="11">
    <source>
        <dbReference type="EMBL" id="KAK3676660.1"/>
    </source>
</evidence>
<feature type="compositionally biased region" description="Low complexity" evidence="7">
    <location>
        <begin position="1113"/>
        <end position="1132"/>
    </location>
</feature>
<dbReference type="SMART" id="SM01320">
    <property type="entry name" value="TRP_N"/>
    <property type="match status" value="1"/>
</dbReference>
<feature type="compositionally biased region" description="Basic and acidic residues" evidence="7">
    <location>
        <begin position="1031"/>
        <end position="1046"/>
    </location>
</feature>
<dbReference type="InterPro" id="IPR040241">
    <property type="entry name" value="TRP_Flc/Pkd2-like"/>
</dbReference>
<dbReference type="EMBL" id="JAUTXT010000009">
    <property type="protein sequence ID" value="KAK3676660.1"/>
    <property type="molecule type" value="Genomic_DNA"/>
</dbReference>
<feature type="region of interest" description="Disordered" evidence="7">
    <location>
        <begin position="653"/>
        <end position="821"/>
    </location>
</feature>
<keyword evidence="12" id="KW-1185">Reference proteome</keyword>
<dbReference type="PANTHER" id="PTHR31145">
    <property type="entry name" value="INTEGRAL MEMBRANE PROTEIN (AFU_ORTHOLOGUE AFUA_7G01610)"/>
    <property type="match status" value="1"/>
</dbReference>
<protein>
    <recommendedName>
        <fullName evidence="10">ML-like domain-containing protein</fullName>
    </recommendedName>
</protein>
<accession>A0AAE0WRF6</accession>
<feature type="compositionally biased region" description="Basic and acidic residues" evidence="7">
    <location>
        <begin position="768"/>
        <end position="782"/>
    </location>
</feature>
<evidence type="ECO:0000256" key="3">
    <source>
        <dbReference type="ARBA" id="ARBA00022692"/>
    </source>
</evidence>
<feature type="compositionally biased region" description="Low complexity" evidence="7">
    <location>
        <begin position="654"/>
        <end position="669"/>
    </location>
</feature>
<sequence length="1219" mass="131836">MSATLRCLSRALLPVLVFVGLLLPRTAHAAFINFDNCLDTNVVHSKPLQLQWIPLAVDAKFQREPPYNLTLTIYGNVSGQQVVGNYPPPTSPDWQNPNMTFGKISNIGSSGSGNYSTLLADFKVLQYSAYNAKASEFCGSLVNASCPLGPYFDANDTNPYTLPAFTVSHDFGSGYSFSTLAGQISVLSGDNGAPQLACISTNITPDLGSGVTSLITWLPAAILIIKGIATLAAAIWSPWGSSDIFRWSSNYGRDEDQLRLVTPGFGDCLQYIQFVTLTGALSLQYPGFYQPAVSQTSWSLLLFNQSYVSGGNGTQSLVDGVYKYNGTYGMTAMSQLIGQSSVEDIWACMAIWLLVIAGIVLLLCQLGFLARWIYRTVTDTTEEDLRQKNFPFTFGNMIRLVFNYFILPIVALSLFQLVISPGSPTSVIVCAVIMLVLVVVVAGWIIRVILTTKPRTYLFDDMPTVLMYGPLYNTYSDSAAPFALVPVFITFMRAVALGAVQPSGIAQIIMLAICEVILILTLNGFRPFQNETSMNAYHTSFSAIRLVTVLMSIAFVPSLNVAESPKGWIGYAILLLHAFVLVFGFFLNALQTLIEVIARSTGVASDSQTGAIRGSIMNLRMLRKRQNRPETGDRASMTSHAAILQDADARSNYAGGRSRSMSASSQQLLNQGGRASSMNRLSGFENFSNAGEPPQMTPSTDMDHAQSPFTFVPGGAGYVNKADAVSKKETEQNFYRPPRPRRTTLEQLGTPGAKTRKSGRSSGSGSDTYKDSPDPRSEDPSSHVRSGSYEVGSFVPGRDSPAPAYIRDRADSNENLPRPDYAVREVDQYYRGAALSDLPTRKLKTGPADPEGPAANAQTWLQKLVFGVKNKQKEPTKGFEVVRSSRAPPGMRDLEDGMEMQTSPPMRQDEPYLDSPPLRQGDLRQASGGAERAASPVQDEQSPPIGQRGFNFGLDGVASVPGRQDSGRANAVQLPHNAGNILHPGLRAEQPSLRSRPSADTISNYDRPRPSGDDVSDYDRPRPSADTGSDYDQRHSASIAGDREPYHLSIAPSLGPIESVGGLDLPSRFNSRRSQNLENIDIGNTQGGQDWLKAVDELQWNHGGTALPASSHQPTASASASQRQPPAPRQFSTDSTDNPYENDDMFSGFDSGLSEPGPDFLSAPRTQEVRPGSFASVNHHRAADSISRNSFGANAALQGSSAEIFGATPPRGDGFGGGR</sequence>
<feature type="transmembrane region" description="Helical" evidence="8">
    <location>
        <begin position="568"/>
        <end position="590"/>
    </location>
</feature>
<feature type="transmembrane region" description="Helical" evidence="8">
    <location>
        <begin position="427"/>
        <end position="450"/>
    </location>
</feature>
<feature type="transmembrane region" description="Helical" evidence="8">
    <location>
        <begin position="537"/>
        <end position="556"/>
    </location>
</feature>
<dbReference type="GO" id="GO:0055085">
    <property type="term" value="P:transmembrane transport"/>
    <property type="evidence" value="ECO:0007669"/>
    <property type="project" value="TreeGrafter"/>
</dbReference>
<evidence type="ECO:0000256" key="2">
    <source>
        <dbReference type="ARBA" id="ARBA00010642"/>
    </source>
</evidence>
<dbReference type="Pfam" id="PF06011">
    <property type="entry name" value="TRP"/>
    <property type="match status" value="1"/>
</dbReference>
<keyword evidence="5 8" id="KW-1133">Transmembrane helix</keyword>
<evidence type="ECO:0000256" key="7">
    <source>
        <dbReference type="SAM" id="MobiDB-lite"/>
    </source>
</evidence>
<evidence type="ECO:0000256" key="6">
    <source>
        <dbReference type="ARBA" id="ARBA00023136"/>
    </source>
</evidence>
<feature type="compositionally biased region" description="Basic and acidic residues" evidence="7">
    <location>
        <begin position="1006"/>
        <end position="1023"/>
    </location>
</feature>
<evidence type="ECO:0000256" key="4">
    <source>
        <dbReference type="ARBA" id="ARBA00022729"/>
    </source>
</evidence>
<feature type="region of interest" description="Disordered" evidence="7">
    <location>
        <begin position="873"/>
        <end position="1059"/>
    </location>
</feature>
<feature type="transmembrane region" description="Helical" evidence="8">
    <location>
        <begin position="394"/>
        <end position="415"/>
    </location>
</feature>
<keyword evidence="3 8" id="KW-0812">Transmembrane</keyword>
<evidence type="ECO:0000256" key="9">
    <source>
        <dbReference type="SAM" id="SignalP"/>
    </source>
</evidence>
<keyword evidence="6 8" id="KW-0472">Membrane</keyword>
<comment type="subcellular location">
    <subcellularLocation>
        <location evidence="1">Membrane</location>
        <topology evidence="1">Multi-pass membrane protein</topology>
    </subcellularLocation>
</comment>
<name>A0AAE0WRF6_9PEZI</name>
<reference evidence="11" key="1">
    <citation type="submission" date="2023-07" db="EMBL/GenBank/DDBJ databases">
        <title>Black Yeasts Isolated from many extreme environments.</title>
        <authorList>
            <person name="Coleine C."/>
            <person name="Stajich J.E."/>
            <person name="Selbmann L."/>
        </authorList>
    </citation>
    <scope>NUCLEOTIDE SEQUENCE</scope>
    <source>
        <strain evidence="11">CCFEE 5485</strain>
    </source>
</reference>